<sequence>MTQNPFSFYDFLGYLIPGGLFLFILFLFSIEINPVYIEGILNHILKYKEIISVFIYVVLIVLSYISGHFISILSSCLIEKIHEQ</sequence>
<protein>
    <submittedName>
        <fullName evidence="2">Uncharacterized protein</fullName>
    </submittedName>
</protein>
<feature type="transmembrane region" description="Helical" evidence="1">
    <location>
        <begin position="12"/>
        <end position="30"/>
    </location>
</feature>
<keyword evidence="1" id="KW-1133">Transmembrane helix</keyword>
<dbReference type="Proteomes" id="UP000254159">
    <property type="component" value="Unassembled WGS sequence"/>
</dbReference>
<accession>A0A376RLD1</accession>
<keyword evidence="1" id="KW-0472">Membrane</keyword>
<organism evidence="2 3">
    <name type="scientific">Escherichia coli</name>
    <dbReference type="NCBI Taxonomy" id="562"/>
    <lineage>
        <taxon>Bacteria</taxon>
        <taxon>Pseudomonadati</taxon>
        <taxon>Pseudomonadota</taxon>
        <taxon>Gammaproteobacteria</taxon>
        <taxon>Enterobacterales</taxon>
        <taxon>Enterobacteriaceae</taxon>
        <taxon>Escherichia</taxon>
    </lineage>
</organism>
<feature type="transmembrane region" description="Helical" evidence="1">
    <location>
        <begin position="50"/>
        <end position="78"/>
    </location>
</feature>
<dbReference type="EMBL" id="UGCD01000002">
    <property type="protein sequence ID" value="STI18746.1"/>
    <property type="molecule type" value="Genomic_DNA"/>
</dbReference>
<evidence type="ECO:0000313" key="3">
    <source>
        <dbReference type="Proteomes" id="UP000254159"/>
    </source>
</evidence>
<proteinExistence type="predicted"/>
<evidence type="ECO:0000313" key="2">
    <source>
        <dbReference type="EMBL" id="STI18746.1"/>
    </source>
</evidence>
<dbReference type="AlphaFoldDB" id="A0A376RLD1"/>
<reference evidence="2 3" key="1">
    <citation type="submission" date="2018-06" db="EMBL/GenBank/DDBJ databases">
        <authorList>
            <consortium name="Pathogen Informatics"/>
            <person name="Doyle S."/>
        </authorList>
    </citation>
    <scope>NUCLEOTIDE SEQUENCE [LARGE SCALE GENOMIC DNA]</scope>
    <source>
        <strain evidence="2 3">NCTC10865</strain>
    </source>
</reference>
<evidence type="ECO:0000256" key="1">
    <source>
        <dbReference type="SAM" id="Phobius"/>
    </source>
</evidence>
<keyword evidence="1" id="KW-0812">Transmembrane</keyword>
<gene>
    <name evidence="2" type="ORF">NCTC10865_04088</name>
</gene>
<name>A0A376RLD1_ECOLX</name>